<dbReference type="EMBL" id="CP043494">
    <property type="protein sequence ID" value="WNG49241.1"/>
    <property type="molecule type" value="Genomic_DNA"/>
</dbReference>
<proteinExistence type="predicted"/>
<accession>A0ABY9X1H2</accession>
<dbReference type="Proteomes" id="UP001611383">
    <property type="component" value="Chromosome"/>
</dbReference>
<name>A0ABY9X1H2_9BACT</name>
<feature type="signal peptide" evidence="1">
    <location>
        <begin position="1"/>
        <end position="18"/>
    </location>
</feature>
<evidence type="ECO:0000313" key="3">
    <source>
        <dbReference type="Proteomes" id="UP001611383"/>
    </source>
</evidence>
<feature type="chain" id="PRO_5046055789" evidence="1">
    <location>
        <begin position="19"/>
        <end position="462"/>
    </location>
</feature>
<evidence type="ECO:0000313" key="2">
    <source>
        <dbReference type="EMBL" id="WNG49241.1"/>
    </source>
</evidence>
<dbReference type="InterPro" id="IPR028994">
    <property type="entry name" value="Integrin_alpha_N"/>
</dbReference>
<evidence type="ECO:0000256" key="1">
    <source>
        <dbReference type="SAM" id="SignalP"/>
    </source>
</evidence>
<keyword evidence="1" id="KW-0732">Signal</keyword>
<sequence length="462" mass="47387">MSRALAAALLLAALPSPAAKPTQRSPIPAAPSASETAATPALERLAQAVTSDVREVKPEPPVALYLSGAAPELRRAFGTLLASRLASAGLAPVVLEAPSADAAESLAREQGTRALLRLTLGVEAGELRAHGDLFGTWVNFWSGRTATRAPSPAAAIAQAVEADAAVLALAAVEPPRPPATPSEEPRPLSLLGAVLARLPVPLAALAAGDLDGDGKDEVVALTERAVHVFAADGQLVAERSLEALPPSPAPTREPFGALALLSGPPRIAAFSTRFAHGEVLSLEGGALRAVSRLESAPLASDARGAFMPGQTAFTPEVRLGNGEQRLAGVQSRFTTFSSANSRLLLVHPDGSASFFARPSVAPLQLSGLGAGSALGDLDGDGTPELLTTSPELQPSPDVLRVFKTNGSDPTLHEPLWQGPLPAGRALQVVTANLDGDKRREVVVGLSQPDGTGVLFLLRQGAP</sequence>
<gene>
    <name evidence="2" type="ORF">F0U60_37815</name>
</gene>
<protein>
    <submittedName>
        <fullName evidence="2">VCBS repeat-containing protein</fullName>
    </submittedName>
</protein>
<organism evidence="2 3">
    <name type="scientific">Archangium minus</name>
    <dbReference type="NCBI Taxonomy" id="83450"/>
    <lineage>
        <taxon>Bacteria</taxon>
        <taxon>Pseudomonadati</taxon>
        <taxon>Myxococcota</taxon>
        <taxon>Myxococcia</taxon>
        <taxon>Myxococcales</taxon>
        <taxon>Cystobacterineae</taxon>
        <taxon>Archangiaceae</taxon>
        <taxon>Archangium</taxon>
    </lineage>
</organism>
<reference evidence="2 3" key="1">
    <citation type="submission" date="2019-08" db="EMBL/GenBank/DDBJ databases">
        <title>Archangium and Cystobacter genomes.</title>
        <authorList>
            <person name="Chen I.-C.K."/>
            <person name="Wielgoss S."/>
        </authorList>
    </citation>
    <scope>NUCLEOTIDE SEQUENCE [LARGE SCALE GENOMIC DNA]</scope>
    <source>
        <strain evidence="2 3">Cbm 6</strain>
    </source>
</reference>
<dbReference type="SUPFAM" id="SSF69318">
    <property type="entry name" value="Integrin alpha N-terminal domain"/>
    <property type="match status" value="1"/>
</dbReference>
<keyword evidence="3" id="KW-1185">Reference proteome</keyword>
<dbReference type="RefSeq" id="WP_395806922.1">
    <property type="nucleotide sequence ID" value="NZ_CP043494.1"/>
</dbReference>